<proteinExistence type="predicted"/>
<organism evidence="1 2">
    <name type="scientific">Penicillium cinerascens</name>
    <dbReference type="NCBI Taxonomy" id="70096"/>
    <lineage>
        <taxon>Eukaryota</taxon>
        <taxon>Fungi</taxon>
        <taxon>Dikarya</taxon>
        <taxon>Ascomycota</taxon>
        <taxon>Pezizomycotina</taxon>
        <taxon>Eurotiomycetes</taxon>
        <taxon>Eurotiomycetidae</taxon>
        <taxon>Eurotiales</taxon>
        <taxon>Aspergillaceae</taxon>
        <taxon>Penicillium</taxon>
    </lineage>
</organism>
<reference evidence="1" key="2">
    <citation type="journal article" date="2023" name="IMA Fungus">
        <title>Comparative genomic study of the Penicillium genus elucidates a diverse pangenome and 15 lateral gene transfer events.</title>
        <authorList>
            <person name="Petersen C."/>
            <person name="Sorensen T."/>
            <person name="Nielsen M.R."/>
            <person name="Sondergaard T.E."/>
            <person name="Sorensen J.L."/>
            <person name="Fitzpatrick D.A."/>
            <person name="Frisvad J.C."/>
            <person name="Nielsen K.L."/>
        </authorList>
    </citation>
    <scope>NUCLEOTIDE SEQUENCE</scope>
    <source>
        <strain evidence="1">IBT 15544</strain>
    </source>
</reference>
<dbReference type="AlphaFoldDB" id="A0A9W9JFN8"/>
<name>A0A9W9JFN8_9EURO</name>
<reference evidence="1" key="1">
    <citation type="submission" date="2022-12" db="EMBL/GenBank/DDBJ databases">
        <authorList>
            <person name="Petersen C."/>
        </authorList>
    </citation>
    <scope>NUCLEOTIDE SEQUENCE</scope>
    <source>
        <strain evidence="1">IBT 15544</strain>
    </source>
</reference>
<dbReference type="RefSeq" id="XP_058306002.1">
    <property type="nucleotide sequence ID" value="XM_058456014.1"/>
</dbReference>
<accession>A0A9W9JFN8</accession>
<evidence type="ECO:0000313" key="2">
    <source>
        <dbReference type="Proteomes" id="UP001150904"/>
    </source>
</evidence>
<dbReference type="GeneID" id="83183315"/>
<keyword evidence="2" id="KW-1185">Reference proteome</keyword>
<evidence type="ECO:0000313" key="1">
    <source>
        <dbReference type="EMBL" id="KAJ5195514.1"/>
    </source>
</evidence>
<dbReference type="Proteomes" id="UP001150904">
    <property type="component" value="Unassembled WGS sequence"/>
</dbReference>
<protein>
    <submittedName>
        <fullName evidence="1">Uncharacterized protein</fullName>
    </submittedName>
</protein>
<dbReference type="EMBL" id="JAPQKR010000015">
    <property type="protein sequence ID" value="KAJ5195514.1"/>
    <property type="molecule type" value="Genomic_DNA"/>
</dbReference>
<comment type="caution">
    <text evidence="1">The sequence shown here is derived from an EMBL/GenBank/DDBJ whole genome shotgun (WGS) entry which is preliminary data.</text>
</comment>
<gene>
    <name evidence="1" type="ORF">N7498_008952</name>
</gene>
<sequence length="162" mass="18491">MGWSDASSKDSPKDFQESATRPRYSAFFDIEFVALKKGPSKGNTLDQSCAILERIIKNTKKDFVCPQCSRLQKSKDSISSHFRRKQDDIHQGLQAKNDIESFLSYFFKVLGRTVPKKDLPLGEDRGGPPSPYECFRVSLIVEYKLPKEDTEEREDTEETDGD</sequence>
<dbReference type="OrthoDB" id="4263092at2759"/>